<dbReference type="InterPro" id="IPR001789">
    <property type="entry name" value="Sig_transdc_resp-reg_receiver"/>
</dbReference>
<accession>A0A2D6YI74</accession>
<dbReference type="InterPro" id="IPR050595">
    <property type="entry name" value="Bact_response_regulator"/>
</dbReference>
<dbReference type="AlphaFoldDB" id="A0A2D6YI74"/>
<dbReference type="FunFam" id="3.40.50.2300:FF:000018">
    <property type="entry name" value="DNA-binding transcriptional regulator NtrC"/>
    <property type="match status" value="1"/>
</dbReference>
<comment type="caution">
    <text evidence="6">The sequence shown here is derived from an EMBL/GenBank/DDBJ whole genome shotgun (WGS) entry which is preliminary data.</text>
</comment>
<evidence type="ECO:0000313" key="7">
    <source>
        <dbReference type="Proteomes" id="UP000226525"/>
    </source>
</evidence>
<dbReference type="GO" id="GO:0000160">
    <property type="term" value="P:phosphorelay signal transduction system"/>
    <property type="evidence" value="ECO:0007669"/>
    <property type="project" value="InterPro"/>
</dbReference>
<name>A0A2D6YI74_9DELT</name>
<dbReference type="Pfam" id="PF00072">
    <property type="entry name" value="Response_reg"/>
    <property type="match status" value="1"/>
</dbReference>
<dbReference type="SUPFAM" id="SSF52172">
    <property type="entry name" value="CheY-like"/>
    <property type="match status" value="1"/>
</dbReference>
<evidence type="ECO:0000256" key="4">
    <source>
        <dbReference type="PROSITE-ProRule" id="PRU00169"/>
    </source>
</evidence>
<protein>
    <submittedName>
        <fullName evidence="6">Fis family transcriptional regulator</fullName>
    </submittedName>
</protein>
<proteinExistence type="predicted"/>
<feature type="domain" description="Response regulatory" evidence="5">
    <location>
        <begin position="12"/>
        <end position="126"/>
    </location>
</feature>
<dbReference type="Gene3D" id="3.40.50.2300">
    <property type="match status" value="1"/>
</dbReference>
<dbReference type="EMBL" id="NZEX01000058">
    <property type="protein sequence ID" value="MAH62879.1"/>
    <property type="molecule type" value="Genomic_DNA"/>
</dbReference>
<keyword evidence="1 4" id="KW-0597">Phosphoprotein</keyword>
<dbReference type="SMART" id="SM00448">
    <property type="entry name" value="REC"/>
    <property type="match status" value="1"/>
</dbReference>
<keyword evidence="3" id="KW-0804">Transcription</keyword>
<evidence type="ECO:0000256" key="2">
    <source>
        <dbReference type="ARBA" id="ARBA00023015"/>
    </source>
</evidence>
<organism evidence="6 7">
    <name type="scientific">SAR324 cluster bacterium</name>
    <dbReference type="NCBI Taxonomy" id="2024889"/>
    <lineage>
        <taxon>Bacteria</taxon>
        <taxon>Deltaproteobacteria</taxon>
        <taxon>SAR324 cluster</taxon>
    </lineage>
</organism>
<evidence type="ECO:0000256" key="3">
    <source>
        <dbReference type="ARBA" id="ARBA00023163"/>
    </source>
</evidence>
<evidence type="ECO:0000313" key="6">
    <source>
        <dbReference type="EMBL" id="MAH62879.1"/>
    </source>
</evidence>
<dbReference type="InterPro" id="IPR011006">
    <property type="entry name" value="CheY-like_superfamily"/>
</dbReference>
<dbReference type="PANTHER" id="PTHR44591">
    <property type="entry name" value="STRESS RESPONSE REGULATOR PROTEIN 1"/>
    <property type="match status" value="1"/>
</dbReference>
<dbReference type="PANTHER" id="PTHR44591:SF3">
    <property type="entry name" value="RESPONSE REGULATORY DOMAIN-CONTAINING PROTEIN"/>
    <property type="match status" value="1"/>
</dbReference>
<evidence type="ECO:0000259" key="5">
    <source>
        <dbReference type="PROSITE" id="PS50110"/>
    </source>
</evidence>
<dbReference type="PROSITE" id="PS50110">
    <property type="entry name" value="RESPONSE_REGULATORY"/>
    <property type="match status" value="1"/>
</dbReference>
<gene>
    <name evidence="6" type="ORF">CMN54_05405</name>
</gene>
<reference evidence="7" key="1">
    <citation type="submission" date="2017-09" db="EMBL/GenBank/DDBJ databases">
        <title>The Reconstruction of 2,631 Draft Metagenome-Assembled Genomes from the Global Oceans.</title>
        <authorList>
            <person name="Tully B.J."/>
            <person name="Graham E.D."/>
            <person name="Heidelberg J.F."/>
        </authorList>
    </citation>
    <scope>NUCLEOTIDE SEQUENCE [LARGE SCALE GENOMIC DNA]</scope>
</reference>
<evidence type="ECO:0000256" key="1">
    <source>
        <dbReference type="ARBA" id="ARBA00022553"/>
    </source>
</evidence>
<sequence>MAKASSNKSELNVLVVDDDENIRLVLQKTITKQGYHVSTARNAEEALNMLQRSFFHVVITDIMMGEMNGLELMQQIKEINSLMQIYIMTAHSNLSHVIQAMKGGAHDYFEKPLQIEDINATVNEAARRVARWSELYNRHSRPPVVASGKS</sequence>
<dbReference type="Proteomes" id="UP000226525">
    <property type="component" value="Unassembled WGS sequence"/>
</dbReference>
<feature type="modified residue" description="4-aspartylphosphate" evidence="4">
    <location>
        <position position="61"/>
    </location>
</feature>
<keyword evidence="2" id="KW-0805">Transcription regulation</keyword>